<keyword evidence="1" id="KW-0472">Membrane</keyword>
<evidence type="ECO:0000256" key="1">
    <source>
        <dbReference type="SAM" id="Phobius"/>
    </source>
</evidence>
<keyword evidence="1" id="KW-1133">Transmembrane helix</keyword>
<protein>
    <submittedName>
        <fullName evidence="2">Uncharacterized protein</fullName>
    </submittedName>
</protein>
<dbReference type="Proteomes" id="UP000189796">
    <property type="component" value="Chromosome I"/>
</dbReference>
<sequence>MPYTKAREHHMTLLSKVFTTKTLVQIIFVLAAVVVMKAVSSHYGFSWAAALAAG</sequence>
<accession>A0A1M5VRQ7</accession>
<organism evidence="2 3">
    <name type="scientific">Bradyrhizobium erythrophlei</name>
    <dbReference type="NCBI Taxonomy" id="1437360"/>
    <lineage>
        <taxon>Bacteria</taxon>
        <taxon>Pseudomonadati</taxon>
        <taxon>Pseudomonadota</taxon>
        <taxon>Alphaproteobacteria</taxon>
        <taxon>Hyphomicrobiales</taxon>
        <taxon>Nitrobacteraceae</taxon>
        <taxon>Bradyrhizobium</taxon>
    </lineage>
</organism>
<feature type="transmembrane region" description="Helical" evidence="1">
    <location>
        <begin position="21"/>
        <end position="39"/>
    </location>
</feature>
<evidence type="ECO:0000313" key="3">
    <source>
        <dbReference type="Proteomes" id="UP000189796"/>
    </source>
</evidence>
<gene>
    <name evidence="2" type="ORF">SAMN05443248_6114</name>
</gene>
<dbReference type="AlphaFoldDB" id="A0A1M5VRQ7"/>
<reference evidence="2 3" key="1">
    <citation type="submission" date="2016-11" db="EMBL/GenBank/DDBJ databases">
        <authorList>
            <person name="Jaros S."/>
            <person name="Januszkiewicz K."/>
            <person name="Wedrychowicz H."/>
        </authorList>
    </citation>
    <scope>NUCLEOTIDE SEQUENCE [LARGE SCALE GENOMIC DNA]</scope>
    <source>
        <strain evidence="2 3">GAS138</strain>
    </source>
</reference>
<dbReference type="EMBL" id="LT670817">
    <property type="protein sequence ID" value="SHH77603.1"/>
    <property type="molecule type" value="Genomic_DNA"/>
</dbReference>
<name>A0A1M5VRQ7_9BRAD</name>
<evidence type="ECO:0000313" key="2">
    <source>
        <dbReference type="EMBL" id="SHH77603.1"/>
    </source>
</evidence>
<keyword evidence="1" id="KW-0812">Transmembrane</keyword>
<proteinExistence type="predicted"/>